<evidence type="ECO:0000313" key="12">
    <source>
        <dbReference type="EMBL" id="TFL06763.1"/>
    </source>
</evidence>
<evidence type="ECO:0000256" key="7">
    <source>
        <dbReference type="ARBA" id="ARBA00023145"/>
    </source>
</evidence>
<evidence type="ECO:0000259" key="11">
    <source>
        <dbReference type="PROSITE" id="PS51695"/>
    </source>
</evidence>
<dbReference type="Pfam" id="PF09286">
    <property type="entry name" value="Pro-kuma_activ"/>
    <property type="match status" value="1"/>
</dbReference>
<keyword evidence="3 8" id="KW-0479">Metal-binding</keyword>
<feature type="domain" description="Peptidase S53" evidence="11">
    <location>
        <begin position="199"/>
        <end position="564"/>
    </location>
</feature>
<dbReference type="GO" id="GO:0046872">
    <property type="term" value="F:metal ion binding"/>
    <property type="evidence" value="ECO:0007669"/>
    <property type="project" value="UniProtKB-UniRule"/>
</dbReference>
<proteinExistence type="predicted"/>
<evidence type="ECO:0000256" key="5">
    <source>
        <dbReference type="ARBA" id="ARBA00022825"/>
    </source>
</evidence>
<keyword evidence="2" id="KW-0645">Protease</keyword>
<feature type="binding site" evidence="8">
    <location>
        <position position="545"/>
    </location>
    <ligand>
        <name>Ca(2+)</name>
        <dbReference type="ChEBI" id="CHEBI:29108"/>
    </ligand>
</feature>
<keyword evidence="5" id="KW-0720">Serine protease</keyword>
<dbReference type="InterPro" id="IPR050819">
    <property type="entry name" value="Tripeptidyl-peptidase_I"/>
</dbReference>
<protein>
    <submittedName>
        <fullName evidence="12">Pro-kumamolisin, activation domain-containing protein</fullName>
    </submittedName>
</protein>
<evidence type="ECO:0000256" key="4">
    <source>
        <dbReference type="ARBA" id="ARBA00022801"/>
    </source>
</evidence>
<feature type="compositionally biased region" description="Polar residues" evidence="9">
    <location>
        <begin position="166"/>
        <end position="182"/>
    </location>
</feature>
<reference evidence="12 13" key="1">
    <citation type="journal article" date="2019" name="Nat. Ecol. Evol.">
        <title>Megaphylogeny resolves global patterns of mushroom evolution.</title>
        <authorList>
            <person name="Varga T."/>
            <person name="Krizsan K."/>
            <person name="Foldi C."/>
            <person name="Dima B."/>
            <person name="Sanchez-Garcia M."/>
            <person name="Sanchez-Ramirez S."/>
            <person name="Szollosi G.J."/>
            <person name="Szarkandi J.G."/>
            <person name="Papp V."/>
            <person name="Albert L."/>
            <person name="Andreopoulos W."/>
            <person name="Angelini C."/>
            <person name="Antonin V."/>
            <person name="Barry K.W."/>
            <person name="Bougher N.L."/>
            <person name="Buchanan P."/>
            <person name="Buyck B."/>
            <person name="Bense V."/>
            <person name="Catcheside P."/>
            <person name="Chovatia M."/>
            <person name="Cooper J."/>
            <person name="Damon W."/>
            <person name="Desjardin D."/>
            <person name="Finy P."/>
            <person name="Geml J."/>
            <person name="Haridas S."/>
            <person name="Hughes K."/>
            <person name="Justo A."/>
            <person name="Karasinski D."/>
            <person name="Kautmanova I."/>
            <person name="Kiss B."/>
            <person name="Kocsube S."/>
            <person name="Kotiranta H."/>
            <person name="LaButti K.M."/>
            <person name="Lechner B.E."/>
            <person name="Liimatainen K."/>
            <person name="Lipzen A."/>
            <person name="Lukacs Z."/>
            <person name="Mihaltcheva S."/>
            <person name="Morgado L.N."/>
            <person name="Niskanen T."/>
            <person name="Noordeloos M.E."/>
            <person name="Ohm R.A."/>
            <person name="Ortiz-Santana B."/>
            <person name="Ovrebo C."/>
            <person name="Racz N."/>
            <person name="Riley R."/>
            <person name="Savchenko A."/>
            <person name="Shiryaev A."/>
            <person name="Soop K."/>
            <person name="Spirin V."/>
            <person name="Szebenyi C."/>
            <person name="Tomsovsky M."/>
            <person name="Tulloss R.E."/>
            <person name="Uehling J."/>
            <person name="Grigoriev I.V."/>
            <person name="Vagvolgyi C."/>
            <person name="Papp T."/>
            <person name="Martin F.M."/>
            <person name="Miettinen O."/>
            <person name="Hibbett D.S."/>
            <person name="Nagy L.G."/>
        </authorList>
    </citation>
    <scope>NUCLEOTIDE SEQUENCE [LARGE SCALE GENOMIC DNA]</scope>
    <source>
        <strain evidence="12 13">CBS 309.79</strain>
    </source>
</reference>
<dbReference type="AlphaFoldDB" id="A0A5C3QXM7"/>
<accession>A0A5C3QXM7</accession>
<keyword evidence="13" id="KW-1185">Reference proteome</keyword>
<dbReference type="GO" id="GO:0006508">
    <property type="term" value="P:proteolysis"/>
    <property type="evidence" value="ECO:0007669"/>
    <property type="project" value="UniProtKB-KW"/>
</dbReference>
<keyword evidence="10" id="KW-0732">Signal</keyword>
<feature type="binding site" evidence="8">
    <location>
        <position position="525"/>
    </location>
    <ligand>
        <name>Ca(2+)</name>
        <dbReference type="ChEBI" id="CHEBI:29108"/>
    </ligand>
</feature>
<evidence type="ECO:0000256" key="10">
    <source>
        <dbReference type="SAM" id="SignalP"/>
    </source>
</evidence>
<gene>
    <name evidence="12" type="ORF">BDV98DRAFT_559932</name>
</gene>
<comment type="subcellular location">
    <subcellularLocation>
        <location evidence="1">Secreted</location>
        <location evidence="1">Extracellular space</location>
    </subcellularLocation>
</comment>
<dbReference type="InterPro" id="IPR030400">
    <property type="entry name" value="Sedolisin_dom"/>
</dbReference>
<comment type="cofactor">
    <cofactor evidence="8">
        <name>Ca(2+)</name>
        <dbReference type="ChEBI" id="CHEBI:29108"/>
    </cofactor>
    <text evidence="8">Binds 1 Ca(2+) ion per subunit.</text>
</comment>
<evidence type="ECO:0000256" key="2">
    <source>
        <dbReference type="ARBA" id="ARBA00022670"/>
    </source>
</evidence>
<evidence type="ECO:0000256" key="3">
    <source>
        <dbReference type="ARBA" id="ARBA00022723"/>
    </source>
</evidence>
<dbReference type="CDD" id="cd11377">
    <property type="entry name" value="Pro-peptidase_S53"/>
    <property type="match status" value="1"/>
</dbReference>
<feature type="binding site" evidence="8">
    <location>
        <position position="543"/>
    </location>
    <ligand>
        <name>Ca(2+)</name>
        <dbReference type="ChEBI" id="CHEBI:29108"/>
    </ligand>
</feature>
<dbReference type="Proteomes" id="UP000305067">
    <property type="component" value="Unassembled WGS sequence"/>
</dbReference>
<sequence>MITSRFVLLATLSPAAYAGVIGTRADSSVTLKIALAQKNFAGLEKALYAASTPGSESYGTYLTKSQMASYISPTEETVERVNSWLSSNGLSASSASPSGDWISVDATVEQANSLLKTDVLSFGLRGLEYTVPEEMKDCVVAVHPTGSALGTSRKPDPPTPWKDTVESNPVPATSRTASSLPESCQRDLEDGSPENFVKPYSVQCRFDLYDIPYTQATQPRELNDLWIADYTALNGMSLNEGPLRDYLAEWRPDVQVEEPLYEEILTAGGTNNQNSDHNMFTDPRAWMATSVAPNIPLTYHAVGIDGTTDEIDMMLTQANYLLEMESPPKVVAYPYSNKEGRYPREIAHRLCNAYAQLSARGVALIQPVGMGGVEAQFPTGSCEAFDVSFPASCPYVTSVGSTGVSNGIAELPPTDFGANAGGFSTHFERPAYQDAAVSAYLSNLEDVEYAHMYNTAGRANPDVSVHGLISPSVNTGIGFGSPAYAAGLFAGIIALLNDELVAAGKPTLGFLNPWIYENLDAFRDITEGGSEGCGTPGFNSTVGWDPVTGAGVPMYPRLRAAAGL</sequence>
<dbReference type="STRING" id="1884261.A0A5C3QXM7"/>
<feature type="region of interest" description="Disordered" evidence="9">
    <location>
        <begin position="146"/>
        <end position="192"/>
    </location>
</feature>
<name>A0A5C3QXM7_9AGAR</name>
<dbReference type="InterPro" id="IPR036852">
    <property type="entry name" value="Peptidase_S8/S53_dom_sf"/>
</dbReference>
<evidence type="ECO:0000256" key="1">
    <source>
        <dbReference type="ARBA" id="ARBA00004239"/>
    </source>
</evidence>
<organism evidence="12 13">
    <name type="scientific">Pterulicium gracile</name>
    <dbReference type="NCBI Taxonomy" id="1884261"/>
    <lineage>
        <taxon>Eukaryota</taxon>
        <taxon>Fungi</taxon>
        <taxon>Dikarya</taxon>
        <taxon>Basidiomycota</taxon>
        <taxon>Agaricomycotina</taxon>
        <taxon>Agaricomycetes</taxon>
        <taxon>Agaricomycetidae</taxon>
        <taxon>Agaricales</taxon>
        <taxon>Pleurotineae</taxon>
        <taxon>Pterulaceae</taxon>
        <taxon>Pterulicium</taxon>
    </lineage>
</organism>
<keyword evidence="6 8" id="KW-0106">Calcium</keyword>
<evidence type="ECO:0000313" key="13">
    <source>
        <dbReference type="Proteomes" id="UP000305067"/>
    </source>
</evidence>
<dbReference type="GO" id="GO:0008240">
    <property type="term" value="F:tripeptidyl-peptidase activity"/>
    <property type="evidence" value="ECO:0007669"/>
    <property type="project" value="TreeGrafter"/>
</dbReference>
<dbReference type="PROSITE" id="PS51695">
    <property type="entry name" value="SEDOLISIN"/>
    <property type="match status" value="1"/>
</dbReference>
<dbReference type="PANTHER" id="PTHR14218:SF15">
    <property type="entry name" value="TRIPEPTIDYL-PEPTIDASE 1"/>
    <property type="match status" value="1"/>
</dbReference>
<dbReference type="SUPFAM" id="SSF54897">
    <property type="entry name" value="Protease propeptides/inhibitors"/>
    <property type="match status" value="1"/>
</dbReference>
<feature type="binding site" evidence="8">
    <location>
        <position position="524"/>
    </location>
    <ligand>
        <name>Ca(2+)</name>
        <dbReference type="ChEBI" id="CHEBI:29108"/>
    </ligand>
</feature>
<dbReference type="SUPFAM" id="SSF52743">
    <property type="entry name" value="Subtilisin-like"/>
    <property type="match status" value="1"/>
</dbReference>
<dbReference type="GO" id="GO:0004252">
    <property type="term" value="F:serine-type endopeptidase activity"/>
    <property type="evidence" value="ECO:0007669"/>
    <property type="project" value="InterPro"/>
</dbReference>
<feature type="signal peptide" evidence="10">
    <location>
        <begin position="1"/>
        <end position="18"/>
    </location>
</feature>
<dbReference type="InterPro" id="IPR015366">
    <property type="entry name" value="S53_propep"/>
</dbReference>
<evidence type="ECO:0000256" key="8">
    <source>
        <dbReference type="PROSITE-ProRule" id="PRU01032"/>
    </source>
</evidence>
<keyword evidence="4" id="KW-0378">Hydrolase</keyword>
<dbReference type="CDD" id="cd04056">
    <property type="entry name" value="Peptidases_S53"/>
    <property type="match status" value="1"/>
</dbReference>
<dbReference type="Gene3D" id="3.40.50.200">
    <property type="entry name" value="Peptidase S8/S53 domain"/>
    <property type="match status" value="1"/>
</dbReference>
<evidence type="ECO:0000256" key="6">
    <source>
        <dbReference type="ARBA" id="ARBA00022837"/>
    </source>
</evidence>
<comment type="caution">
    <text evidence="8">Lacks conserved residue(s) required for the propagation of feature annotation.</text>
</comment>
<feature type="chain" id="PRO_5023053951" evidence="10">
    <location>
        <begin position="19"/>
        <end position="564"/>
    </location>
</feature>
<dbReference type="SMART" id="SM00944">
    <property type="entry name" value="Pro-kuma_activ"/>
    <property type="match status" value="1"/>
</dbReference>
<evidence type="ECO:0000256" key="9">
    <source>
        <dbReference type="SAM" id="MobiDB-lite"/>
    </source>
</evidence>
<dbReference type="EMBL" id="ML178815">
    <property type="protein sequence ID" value="TFL06763.1"/>
    <property type="molecule type" value="Genomic_DNA"/>
</dbReference>
<dbReference type="GO" id="GO:0005576">
    <property type="term" value="C:extracellular region"/>
    <property type="evidence" value="ECO:0007669"/>
    <property type="project" value="UniProtKB-SubCell"/>
</dbReference>
<dbReference type="OrthoDB" id="409122at2759"/>
<dbReference type="PANTHER" id="PTHR14218">
    <property type="entry name" value="PROTEASE S8 TRIPEPTIDYL PEPTIDASE I CLN2"/>
    <property type="match status" value="1"/>
</dbReference>
<keyword evidence="7" id="KW-0865">Zymogen</keyword>